<dbReference type="SUPFAM" id="SSF54060">
    <property type="entry name" value="His-Me finger endonucleases"/>
    <property type="match status" value="1"/>
</dbReference>
<dbReference type="PROSITE" id="PS51841">
    <property type="entry name" value="LTD"/>
    <property type="match status" value="1"/>
</dbReference>
<feature type="domain" description="LTD" evidence="6">
    <location>
        <begin position="385"/>
        <end position="516"/>
    </location>
</feature>
<reference evidence="7" key="1">
    <citation type="journal article" date="2020" name="mSystems">
        <title>Genome- and Community-Level Interaction Insights into Carbon Utilization and Element Cycling Functions of Hydrothermarchaeota in Hydrothermal Sediment.</title>
        <authorList>
            <person name="Zhou Z."/>
            <person name="Liu Y."/>
            <person name="Xu W."/>
            <person name="Pan J."/>
            <person name="Luo Z.H."/>
            <person name="Li M."/>
        </authorList>
    </citation>
    <scope>NUCLEOTIDE SEQUENCE [LARGE SCALE GENOMIC DNA]</scope>
    <source>
        <strain evidence="7">HyVt-456</strain>
    </source>
</reference>
<name>A0A7V1PW09_CALAY</name>
<dbReference type="Proteomes" id="UP000886005">
    <property type="component" value="Unassembled WGS sequence"/>
</dbReference>
<evidence type="ECO:0000256" key="5">
    <source>
        <dbReference type="SAM" id="SignalP"/>
    </source>
</evidence>
<dbReference type="InterPro" id="IPR026444">
    <property type="entry name" value="Secre_tail"/>
</dbReference>
<dbReference type="InterPro" id="IPR036116">
    <property type="entry name" value="FN3_sf"/>
</dbReference>
<dbReference type="PANTHER" id="PTHR33607:SF2">
    <property type="entry name" value="ENDONUCLEASE-1"/>
    <property type="match status" value="1"/>
</dbReference>
<evidence type="ECO:0000256" key="3">
    <source>
        <dbReference type="ARBA" id="ARBA00022801"/>
    </source>
</evidence>
<evidence type="ECO:0000256" key="4">
    <source>
        <dbReference type="SAM" id="MobiDB-lite"/>
    </source>
</evidence>
<proteinExistence type="inferred from homology"/>
<dbReference type="InterPro" id="IPR007346">
    <property type="entry name" value="Endonuclease-I"/>
</dbReference>
<comment type="caution">
    <text evidence="7">The sequence shown here is derived from an EMBL/GenBank/DDBJ whole genome shotgun (WGS) entry which is preliminary data.</text>
</comment>
<dbReference type="EMBL" id="DRLD01000428">
    <property type="protein sequence ID" value="HED11997.1"/>
    <property type="molecule type" value="Genomic_DNA"/>
</dbReference>
<keyword evidence="3" id="KW-0378">Hydrolase</keyword>
<dbReference type="InterPro" id="IPR001322">
    <property type="entry name" value="Lamin_tail_dom"/>
</dbReference>
<evidence type="ECO:0000313" key="7">
    <source>
        <dbReference type="EMBL" id="HED11997.1"/>
    </source>
</evidence>
<dbReference type="GO" id="GO:0004518">
    <property type="term" value="F:nuclease activity"/>
    <property type="evidence" value="ECO:0007669"/>
    <property type="project" value="UniProtKB-KW"/>
</dbReference>
<dbReference type="Gene3D" id="2.60.40.4070">
    <property type="match status" value="1"/>
</dbReference>
<dbReference type="NCBIfam" id="TIGR04183">
    <property type="entry name" value="Por_Secre_tail"/>
    <property type="match status" value="1"/>
</dbReference>
<dbReference type="AlphaFoldDB" id="A0A7V1PW09"/>
<feature type="region of interest" description="Disordered" evidence="4">
    <location>
        <begin position="135"/>
        <end position="168"/>
    </location>
</feature>
<dbReference type="Pfam" id="PF00932">
    <property type="entry name" value="LTD"/>
    <property type="match status" value="1"/>
</dbReference>
<feature type="chain" id="PRO_5031220585" evidence="5">
    <location>
        <begin position="23"/>
        <end position="750"/>
    </location>
</feature>
<dbReference type="InterPro" id="IPR003961">
    <property type="entry name" value="FN3_dom"/>
</dbReference>
<organism evidence="7">
    <name type="scientific">Caldithrix abyssi</name>
    <dbReference type="NCBI Taxonomy" id="187145"/>
    <lineage>
        <taxon>Bacteria</taxon>
        <taxon>Pseudomonadati</taxon>
        <taxon>Calditrichota</taxon>
        <taxon>Calditrichia</taxon>
        <taxon>Calditrichales</taxon>
        <taxon>Calditrichaceae</taxon>
        <taxon>Caldithrix</taxon>
    </lineage>
</organism>
<gene>
    <name evidence="7" type="ORF">ENJ10_15000</name>
</gene>
<sequence length="750" mass="82165">MIRMSLALTGLFLLLTFGPAVSQVPAGYYDPASGKTGAELKTALHNIINDHTRYPYTSSSTDVWDILMDTDEDTTNPNNVILIYTGRSQDKSLNASIGNDPDYWNREHVWAKSHGFPNESDTAYTDVHHLRPCDASVNSSRSNKDFDNGGDPQGEAPDTYTDSDSWEPRDAVKGDVARMMFYMATRYEGDGDYDLELQESIPSSGPRFAKLATLIQWHNQDPVDNWERIRNDKIYYNWQHNRNPFIDHPEYVDMIWGSGGAPKAEPSNHPTNFLATGNGLNIDLSWTDATGTVLPDNYLIKASDAGYAAIVNPVDGTEETTDADLSDGTGVVTVAYGQESYTFSNLNPNTRYYFKIYSSTNTGTDIDYKTDGTIQQADAQTGQGGGGTATEIFISEYVEGDSYNKYIELYNGTGTTIDLSVYDIQIYYNGNTTAGSTIPLSGTVASGATYVIAHSSATAWSGTPNLTSGSLTFNGNDVVELRKNGSRLDIIGTVGDASNLFQDKTLQRKSSVTSPSATYSSAEWNELALTYSGLGSHFIDEALPVTLQSFTVGLEQGAVQLNWETASEINNAGFIIERADAGLSNFMVIADHRSDASLKGAGTSSTISSYLYTDFEADVQKSYVYRLKDSSYDGTVSLLAQSAFEGQVTAITDPDNRPQSFRLEGNYPNPFNPRTTILLSVQKPVLLSVAIYDVRGRIVRHLFRGVAGSGTMQLFWDARDDRGHLLGSGAYLYRVQSSTEMQTGKMLLLR</sequence>
<dbReference type="InterPro" id="IPR044925">
    <property type="entry name" value="His-Me_finger_sf"/>
</dbReference>
<keyword evidence="5" id="KW-0732">Signal</keyword>
<dbReference type="PANTHER" id="PTHR33607">
    <property type="entry name" value="ENDONUCLEASE-1"/>
    <property type="match status" value="1"/>
</dbReference>
<dbReference type="Gene3D" id="2.60.40.10">
    <property type="entry name" value="Immunoglobulins"/>
    <property type="match status" value="1"/>
</dbReference>
<dbReference type="SUPFAM" id="SSF49265">
    <property type="entry name" value="Fibronectin type III"/>
    <property type="match status" value="1"/>
</dbReference>
<dbReference type="CDD" id="cd00063">
    <property type="entry name" value="FN3"/>
    <property type="match status" value="1"/>
</dbReference>
<feature type="signal peptide" evidence="5">
    <location>
        <begin position="1"/>
        <end position="22"/>
    </location>
</feature>
<dbReference type="InterPro" id="IPR013783">
    <property type="entry name" value="Ig-like_fold"/>
</dbReference>
<dbReference type="GO" id="GO:0016787">
    <property type="term" value="F:hydrolase activity"/>
    <property type="evidence" value="ECO:0007669"/>
    <property type="project" value="UniProtKB-KW"/>
</dbReference>
<keyword evidence="2" id="KW-0540">Nuclease</keyword>
<evidence type="ECO:0000256" key="2">
    <source>
        <dbReference type="ARBA" id="ARBA00022722"/>
    </source>
</evidence>
<dbReference type="Pfam" id="PF04231">
    <property type="entry name" value="Endonuclease_1"/>
    <property type="match status" value="1"/>
</dbReference>
<comment type="similarity">
    <text evidence="1">Belongs to the EndA/NucM nuclease family.</text>
</comment>
<accession>A0A7V1PW09</accession>
<protein>
    <submittedName>
        <fullName evidence="7">T9SS type A sorting domain-containing protein</fullName>
    </submittedName>
</protein>
<evidence type="ECO:0000256" key="1">
    <source>
        <dbReference type="ARBA" id="ARBA00006429"/>
    </source>
</evidence>
<evidence type="ECO:0000259" key="6">
    <source>
        <dbReference type="PROSITE" id="PS51841"/>
    </source>
</evidence>